<evidence type="ECO:0000313" key="2">
    <source>
        <dbReference type="Proteomes" id="UP000296706"/>
    </source>
</evidence>
<dbReference type="AlphaFoldDB" id="A0A4D6HA53"/>
<accession>A0A4D6HA53</accession>
<organism evidence="1 2">
    <name type="scientific">Halapricum salinum</name>
    <dbReference type="NCBI Taxonomy" id="1457250"/>
    <lineage>
        <taxon>Archaea</taxon>
        <taxon>Methanobacteriati</taxon>
        <taxon>Methanobacteriota</taxon>
        <taxon>Stenosarchaea group</taxon>
        <taxon>Halobacteria</taxon>
        <taxon>Halobacteriales</taxon>
        <taxon>Haloarculaceae</taxon>
        <taxon>Halapricum</taxon>
    </lineage>
</organism>
<proteinExistence type="predicted"/>
<evidence type="ECO:0000313" key="1">
    <source>
        <dbReference type="EMBL" id="QCC50401.1"/>
    </source>
</evidence>
<gene>
    <name evidence="1" type="ORF">DV733_03745</name>
</gene>
<dbReference type="RefSeq" id="WP_049993848.1">
    <property type="nucleotide sequence ID" value="NZ_CP031310.1"/>
</dbReference>
<dbReference type="Proteomes" id="UP000296706">
    <property type="component" value="Chromosome"/>
</dbReference>
<dbReference type="OrthoDB" id="213744at2157"/>
<protein>
    <recommendedName>
        <fullName evidence="3">YbjN domain-containing protein</fullName>
    </recommendedName>
</protein>
<dbReference type="KEGG" id="hsn:DV733_03745"/>
<dbReference type="Pfam" id="PF19130">
    <property type="entry name" value="DUF5813"/>
    <property type="match status" value="1"/>
</dbReference>
<name>A0A4D6HA53_9EURY</name>
<evidence type="ECO:0008006" key="3">
    <source>
        <dbReference type="Google" id="ProtNLM"/>
    </source>
</evidence>
<sequence length="172" mass="18286">MSELLPSDAREAFESHDAYTITDDAATVTTTVFDGEVTVEETEPEWAHSYVVTVTVPTLAAAVADDVGAAVESGWLDTFERRLEDAPKATRASVDLETFDVETRVGEVVVTYAFTSGTPAQAAAIAKAFVEYVEGTYVEGIVPGYDYQPPVSKLLQQAQSGGSDGERGGTPL</sequence>
<dbReference type="EMBL" id="CP031310">
    <property type="protein sequence ID" value="QCC50401.1"/>
    <property type="molecule type" value="Genomic_DNA"/>
</dbReference>
<dbReference type="GeneID" id="39846948"/>
<keyword evidence="2" id="KW-1185">Reference proteome</keyword>
<reference evidence="1 2" key="1">
    <citation type="journal article" date="2019" name="Nat. Commun.">
        <title>A new type of DNA phosphorothioation-based antiviral system in archaea.</title>
        <authorList>
            <person name="Xiong L."/>
            <person name="Liu S."/>
            <person name="Chen S."/>
            <person name="Xiao Y."/>
            <person name="Zhu B."/>
            <person name="Gao Y."/>
            <person name="Zhang Y."/>
            <person name="Chen B."/>
            <person name="Luo J."/>
            <person name="Deng Z."/>
            <person name="Chen X."/>
            <person name="Wang L."/>
            <person name="Chen S."/>
        </authorList>
    </citation>
    <scope>NUCLEOTIDE SEQUENCE [LARGE SCALE GENOMIC DNA]</scope>
    <source>
        <strain evidence="1 2">CBA1105</strain>
    </source>
</reference>
<dbReference type="InterPro" id="IPR043851">
    <property type="entry name" value="DUF5813"/>
</dbReference>